<dbReference type="InterPro" id="IPR004911">
    <property type="entry name" value="Interferon-induced_GILT"/>
</dbReference>
<dbReference type="WBParaSite" id="Pan_g990.t1">
    <property type="protein sequence ID" value="Pan_g990.t1"/>
    <property type="gene ID" value="Pan_g990"/>
</dbReference>
<evidence type="ECO:0000256" key="3">
    <source>
        <dbReference type="ARBA" id="ARBA00022525"/>
    </source>
</evidence>
<evidence type="ECO:0000313" key="8">
    <source>
        <dbReference type="WBParaSite" id="Pan_g990.t1"/>
    </source>
</evidence>
<reference evidence="7" key="1">
    <citation type="journal article" date="2013" name="Genetics">
        <title>The draft genome and transcriptome of Panagrellus redivivus are shaped by the harsh demands of a free-living lifestyle.</title>
        <authorList>
            <person name="Srinivasan J."/>
            <person name="Dillman A.R."/>
            <person name="Macchietto M.G."/>
            <person name="Heikkinen L."/>
            <person name="Lakso M."/>
            <person name="Fracchia K.M."/>
            <person name="Antoshechkin I."/>
            <person name="Mortazavi A."/>
            <person name="Wong G."/>
            <person name="Sternberg P.W."/>
        </authorList>
    </citation>
    <scope>NUCLEOTIDE SEQUENCE [LARGE SCALE GENOMIC DNA]</scope>
    <source>
        <strain evidence="7">MT8872</strain>
    </source>
</reference>
<comment type="subcellular location">
    <subcellularLocation>
        <location evidence="1">Secreted</location>
    </subcellularLocation>
</comment>
<accession>A0A7E4WD94</accession>
<organism evidence="7 8">
    <name type="scientific">Panagrellus redivivus</name>
    <name type="common">Microworm</name>
    <dbReference type="NCBI Taxonomy" id="6233"/>
    <lineage>
        <taxon>Eukaryota</taxon>
        <taxon>Metazoa</taxon>
        <taxon>Ecdysozoa</taxon>
        <taxon>Nematoda</taxon>
        <taxon>Chromadorea</taxon>
        <taxon>Rhabditida</taxon>
        <taxon>Tylenchina</taxon>
        <taxon>Panagrolaimomorpha</taxon>
        <taxon>Panagrolaimoidea</taxon>
        <taxon>Panagrolaimidae</taxon>
        <taxon>Panagrellus</taxon>
    </lineage>
</organism>
<keyword evidence="5" id="KW-0325">Glycoprotein</keyword>
<dbReference type="PANTHER" id="PTHR13234">
    <property type="entry name" value="GAMMA-INTERFERON INDUCIBLE LYSOSOMAL THIOL REDUCTASE GILT"/>
    <property type="match status" value="1"/>
</dbReference>
<sequence length="277" mass="30892">MLFQTVGLCLILTVVPSLAAAPFDCNAVPIALRCQSEELAKECGYSEACNNYFNATEGKPLKVTLLYESLCPDCQEFITGDFYKAYLKFMDHVEFELVPYGNARIENGKIICQHGEKECAANKYEGCILHYMKEPLPFLACLEHQIPLRDDLDKAIQKCYNTFKPAPHVIDQVIHCANGEIGNKLQLEAAARTAQVYPDAHKHVPWLLFNNVSLADSQFFTEQFEAAICTLHNGQKPLPQCTGAGVRLGCPVDLSAEKNGYFRFSPDAKIADEPLKH</sequence>
<evidence type="ECO:0000256" key="4">
    <source>
        <dbReference type="ARBA" id="ARBA00022729"/>
    </source>
</evidence>
<dbReference type="Proteomes" id="UP000492821">
    <property type="component" value="Unassembled WGS sequence"/>
</dbReference>
<evidence type="ECO:0000256" key="5">
    <source>
        <dbReference type="ARBA" id="ARBA00023180"/>
    </source>
</evidence>
<proteinExistence type="inferred from homology"/>
<protein>
    <submittedName>
        <fullName evidence="8">Saposin A-type domain-containing protein</fullName>
    </submittedName>
</protein>
<keyword evidence="4 6" id="KW-0732">Signal</keyword>
<dbReference type="GO" id="GO:0005576">
    <property type="term" value="C:extracellular region"/>
    <property type="evidence" value="ECO:0007669"/>
    <property type="project" value="UniProtKB-SubCell"/>
</dbReference>
<evidence type="ECO:0000256" key="1">
    <source>
        <dbReference type="ARBA" id="ARBA00004613"/>
    </source>
</evidence>
<evidence type="ECO:0000256" key="6">
    <source>
        <dbReference type="SAM" id="SignalP"/>
    </source>
</evidence>
<reference evidence="8" key="2">
    <citation type="submission" date="2020-10" db="UniProtKB">
        <authorList>
            <consortium name="WormBaseParasite"/>
        </authorList>
    </citation>
    <scope>IDENTIFICATION</scope>
</reference>
<feature type="chain" id="PRO_5028806041" evidence="6">
    <location>
        <begin position="21"/>
        <end position="277"/>
    </location>
</feature>
<evidence type="ECO:0000256" key="2">
    <source>
        <dbReference type="ARBA" id="ARBA00005679"/>
    </source>
</evidence>
<keyword evidence="7" id="KW-1185">Reference proteome</keyword>
<name>A0A7E4WD94_PANRE</name>
<dbReference type="Pfam" id="PF03227">
    <property type="entry name" value="GILT"/>
    <property type="match status" value="1"/>
</dbReference>
<dbReference type="GO" id="GO:0016671">
    <property type="term" value="F:oxidoreductase activity, acting on a sulfur group of donors, disulfide as acceptor"/>
    <property type="evidence" value="ECO:0007669"/>
    <property type="project" value="InterPro"/>
</dbReference>
<comment type="similarity">
    <text evidence="2">Belongs to the GILT family.</text>
</comment>
<evidence type="ECO:0000313" key="7">
    <source>
        <dbReference type="Proteomes" id="UP000492821"/>
    </source>
</evidence>
<feature type="signal peptide" evidence="6">
    <location>
        <begin position="1"/>
        <end position="20"/>
    </location>
</feature>
<dbReference type="PANTHER" id="PTHR13234:SF8">
    <property type="entry name" value="GAMMA-INTERFERON-INDUCIBLE LYSOSOMAL THIOL REDUCTASE"/>
    <property type="match status" value="1"/>
</dbReference>
<dbReference type="AlphaFoldDB" id="A0A7E4WD94"/>
<keyword evidence="3" id="KW-0964">Secreted</keyword>